<name>A0A2T3N7S6_9GAMM</name>
<comment type="caution">
    <text evidence="3">The sequence shown here is derived from an EMBL/GenBank/DDBJ whole genome shotgun (WGS) entry which is preliminary data.</text>
</comment>
<keyword evidence="4" id="KW-1185">Reference proteome</keyword>
<feature type="domain" description="Reverse transcriptase" evidence="2">
    <location>
        <begin position="58"/>
        <end position="396"/>
    </location>
</feature>
<dbReference type="InterPro" id="IPR051083">
    <property type="entry name" value="GrpII_Intron_Splice-Mob/Def"/>
</dbReference>
<dbReference type="Proteomes" id="UP000241771">
    <property type="component" value="Unassembled WGS sequence"/>
</dbReference>
<comment type="similarity">
    <text evidence="1">Belongs to the bacterial reverse transcriptase family.</text>
</comment>
<dbReference type="InterPro" id="IPR000477">
    <property type="entry name" value="RT_dom"/>
</dbReference>
<gene>
    <name evidence="3" type="ORF">C9I98_26140</name>
</gene>
<protein>
    <recommendedName>
        <fullName evidence="2">Reverse transcriptase domain-containing protein</fullName>
    </recommendedName>
</protein>
<organism evidence="3 4">
    <name type="scientific">Photobacterium sanctipauli</name>
    <dbReference type="NCBI Taxonomy" id="1342794"/>
    <lineage>
        <taxon>Bacteria</taxon>
        <taxon>Pseudomonadati</taxon>
        <taxon>Pseudomonadota</taxon>
        <taxon>Gammaproteobacteria</taxon>
        <taxon>Vibrionales</taxon>
        <taxon>Vibrionaceae</taxon>
        <taxon>Photobacterium</taxon>
    </lineage>
</organism>
<reference evidence="3 4" key="1">
    <citation type="submission" date="2018-01" db="EMBL/GenBank/DDBJ databases">
        <title>Whole genome sequencing of Histamine producing bacteria.</title>
        <authorList>
            <person name="Butler K."/>
        </authorList>
    </citation>
    <scope>NUCLEOTIDE SEQUENCE [LARGE SCALE GENOMIC DNA]</scope>
    <source>
        <strain evidence="3 4">DSM 100436</strain>
    </source>
</reference>
<accession>A0A2T3N7S6</accession>
<evidence type="ECO:0000313" key="4">
    <source>
        <dbReference type="Proteomes" id="UP000241771"/>
    </source>
</evidence>
<dbReference type="PROSITE" id="PS50878">
    <property type="entry name" value="RT_POL"/>
    <property type="match status" value="1"/>
</dbReference>
<proteinExistence type="inferred from homology"/>
<dbReference type="EMBL" id="PYMA01000035">
    <property type="protein sequence ID" value="PSW09088.1"/>
    <property type="molecule type" value="Genomic_DNA"/>
</dbReference>
<dbReference type="PANTHER" id="PTHR34047">
    <property type="entry name" value="NUCLEAR INTRON MATURASE 1, MITOCHONDRIAL-RELATED"/>
    <property type="match status" value="1"/>
</dbReference>
<sequence>MLLHKKYNKILPTGDFISDEVILLSAWKKSHQHIRGVNWYVDCLDLDKSALELDLRVSSLSLALKENDLELSPLKLIPAPKSHPWTFIKSDDESALTWVPESKDKDEDDSDNPRLPMRPLAHVSIDDQTVFTALMMLLANHVETEQGDTSTLFSDVHDKGLINYGNRLHCKYVDNSASYSWGNSNTYSKFFTDYQRFLERPIYFGREAKRVKTSKEEIYEIHLDFSKFYDSVDRTILAEKIEDLVKEITGKEADECISYVLDQFADWEWTEESQDLYTEVCKNEHIQTLEDNKGIPQGLVAGGFLANIYMLDFDKDIAELIGQYLDENEKILLVDACRYVDDLRLIIKADKNEVSENEIREVIAAYFKPYQDNLGLILQPQKTKVKKFSSKEGAISSKLAHIQNKLSGPMPLHELDEQLGHLEGLIELTDNLEIEDWDSNEFEENCISELAFIDRTFNDVRKDTLLRFTANKIHSLLRQKRSMIAQEVTPSGAPIPGAWDYLQERMARKLISKWTKDPSLLLLLKKGLELFPHARILRPILQSLESIRDHDDLALTTFAEYCLSEVLRHSATAIHTKDRWAFPAHSDPESYFECLEDYACSKFEVLDSFEEAFKEQILFFSLVRNDSPLKEVINIEPFDLITQLLSGFRNVNLKQKPTEFTTAVLLANQLALDKRKVLRSISSALESIYSRRARPNVSFPSRRARQLNRGDLSDICERLMLNSPELFEQLYLKAKSTDSKWPKKAHSFANYLGLNDYAKIKGNLSSYNSKSVSLLSVIRADNSPFKHENGILKLVQSSLAEIDKNNFDTPIDIANTKVRCSDWDDLLSLKSSCELKVELEFYDDETELFHTPPKWLTEEHKPLYYIGMFIRSCLLGSVDWSSSSSLQSEKPAYRGIKSNMLKRQIGMMHSPEAFGDSKSPMSDWLSTLLFKLLQWPGVESNNSLYSWPKAWTLDELEKCINNRTNDQAKSYCTLSNMPTYTEKVRLGWPKDKKHLNVVMVQSLLPLTKDFDLAGLKLDTPTYRAKHRRHVASVSELILHNIASVDSVNEAPNLKGKVDLIIWPELSVSPDDLDILERLSDKTGAIVFAGIGFSHIQNERDLNNSAMWIIPNKGTNGRRFIKRLQGKKNMTVGEVNQIMPWRPYQLIVEMIHPAHEEKEGFKLTGSICYDATDIKLSADLKDKSHAYIISAMNKDIATFDSMVDALFYHMYQHVVLVNSGQFGGSVAKAPYKERFHKLITHTHGSNQVSISTFEMNMFDFRDCGQSLRTNKKTKTPPAGNMK</sequence>
<dbReference type="Pfam" id="PF00078">
    <property type="entry name" value="RVT_1"/>
    <property type="match status" value="1"/>
</dbReference>
<dbReference type="RefSeq" id="WP_107272672.1">
    <property type="nucleotide sequence ID" value="NZ_PYMA01000035.1"/>
</dbReference>
<evidence type="ECO:0000259" key="2">
    <source>
        <dbReference type="PROSITE" id="PS50878"/>
    </source>
</evidence>
<evidence type="ECO:0000256" key="1">
    <source>
        <dbReference type="ARBA" id="ARBA00034120"/>
    </source>
</evidence>
<dbReference type="CDD" id="cd01646">
    <property type="entry name" value="RT_Bac_retron_I"/>
    <property type="match status" value="1"/>
</dbReference>
<dbReference type="PANTHER" id="PTHR34047:SF8">
    <property type="entry name" value="PROTEIN YKFC"/>
    <property type="match status" value="1"/>
</dbReference>
<evidence type="ECO:0000313" key="3">
    <source>
        <dbReference type="EMBL" id="PSW09088.1"/>
    </source>
</evidence>